<sequence>MKQASSSLLSEKLMLQKQLQQVNTSLESSKLKIARGEEQVKTCAAQAIKTSAENRHLTISL</sequence>
<dbReference type="AlphaFoldDB" id="A0A0A9E8N4"/>
<reference evidence="1" key="2">
    <citation type="journal article" date="2015" name="Data Brief">
        <title>Shoot transcriptome of the giant reed, Arundo donax.</title>
        <authorList>
            <person name="Barrero R.A."/>
            <person name="Guerrero F.D."/>
            <person name="Moolhuijzen P."/>
            <person name="Goolsby J.A."/>
            <person name="Tidwell J."/>
            <person name="Bellgard S.E."/>
            <person name="Bellgard M.I."/>
        </authorList>
    </citation>
    <scope>NUCLEOTIDE SEQUENCE</scope>
    <source>
        <tissue evidence="1">Shoot tissue taken approximately 20 cm above the soil surface</tissue>
    </source>
</reference>
<evidence type="ECO:0000313" key="1">
    <source>
        <dbReference type="EMBL" id="JAD95403.1"/>
    </source>
</evidence>
<dbReference type="EMBL" id="GBRH01202492">
    <property type="protein sequence ID" value="JAD95403.1"/>
    <property type="molecule type" value="Transcribed_RNA"/>
</dbReference>
<accession>A0A0A9E8N4</accession>
<protein>
    <submittedName>
        <fullName evidence="1">Uncharacterized protein</fullName>
    </submittedName>
</protein>
<organism evidence="1">
    <name type="scientific">Arundo donax</name>
    <name type="common">Giant reed</name>
    <name type="synonym">Donax arundinaceus</name>
    <dbReference type="NCBI Taxonomy" id="35708"/>
    <lineage>
        <taxon>Eukaryota</taxon>
        <taxon>Viridiplantae</taxon>
        <taxon>Streptophyta</taxon>
        <taxon>Embryophyta</taxon>
        <taxon>Tracheophyta</taxon>
        <taxon>Spermatophyta</taxon>
        <taxon>Magnoliopsida</taxon>
        <taxon>Liliopsida</taxon>
        <taxon>Poales</taxon>
        <taxon>Poaceae</taxon>
        <taxon>PACMAD clade</taxon>
        <taxon>Arundinoideae</taxon>
        <taxon>Arundineae</taxon>
        <taxon>Arundo</taxon>
    </lineage>
</organism>
<name>A0A0A9E8N4_ARUDO</name>
<reference evidence="1" key="1">
    <citation type="submission" date="2014-09" db="EMBL/GenBank/DDBJ databases">
        <authorList>
            <person name="Magalhaes I.L.F."/>
            <person name="Oliveira U."/>
            <person name="Santos F.R."/>
            <person name="Vidigal T.H.D.A."/>
            <person name="Brescovit A.D."/>
            <person name="Santos A.J."/>
        </authorList>
    </citation>
    <scope>NUCLEOTIDE SEQUENCE</scope>
    <source>
        <tissue evidence="1">Shoot tissue taken approximately 20 cm above the soil surface</tissue>
    </source>
</reference>
<proteinExistence type="predicted"/>